<gene>
    <name evidence="1" type="ORF">MRB53_000730</name>
</gene>
<proteinExistence type="predicted"/>
<comment type="caution">
    <text evidence="1">The sequence shown here is derived from an EMBL/GenBank/DDBJ whole genome shotgun (WGS) entry which is preliminary data.</text>
</comment>
<dbReference type="Proteomes" id="UP001234297">
    <property type="component" value="Chromosome 1"/>
</dbReference>
<keyword evidence="2" id="KW-1185">Reference proteome</keyword>
<accession>A0ACC2MPP7</accession>
<reference evidence="1 2" key="1">
    <citation type="journal article" date="2022" name="Hortic Res">
        <title>A haplotype resolved chromosomal level avocado genome allows analysis of novel avocado genes.</title>
        <authorList>
            <person name="Nath O."/>
            <person name="Fletcher S.J."/>
            <person name="Hayward A."/>
            <person name="Shaw L.M."/>
            <person name="Masouleh A.K."/>
            <person name="Furtado A."/>
            <person name="Henry R.J."/>
            <person name="Mitter N."/>
        </authorList>
    </citation>
    <scope>NUCLEOTIDE SEQUENCE [LARGE SCALE GENOMIC DNA]</scope>
    <source>
        <strain evidence="2">cv. Hass</strain>
    </source>
</reference>
<protein>
    <submittedName>
        <fullName evidence="1">Uncharacterized protein</fullName>
    </submittedName>
</protein>
<organism evidence="1 2">
    <name type="scientific">Persea americana</name>
    <name type="common">Avocado</name>
    <dbReference type="NCBI Taxonomy" id="3435"/>
    <lineage>
        <taxon>Eukaryota</taxon>
        <taxon>Viridiplantae</taxon>
        <taxon>Streptophyta</taxon>
        <taxon>Embryophyta</taxon>
        <taxon>Tracheophyta</taxon>
        <taxon>Spermatophyta</taxon>
        <taxon>Magnoliopsida</taxon>
        <taxon>Magnoliidae</taxon>
        <taxon>Laurales</taxon>
        <taxon>Lauraceae</taxon>
        <taxon>Persea</taxon>
    </lineage>
</organism>
<name>A0ACC2MPP7_PERAE</name>
<evidence type="ECO:0000313" key="1">
    <source>
        <dbReference type="EMBL" id="KAJ8647707.1"/>
    </source>
</evidence>
<evidence type="ECO:0000313" key="2">
    <source>
        <dbReference type="Proteomes" id="UP001234297"/>
    </source>
</evidence>
<sequence>METLKKTEILEESNSNPKTHILSTLINSFRIYGCDPNPSAYSFVISNLAQRSLFSQLPTVLDHLEKTEKFETPERMFTDLIRSYGEAGMFQDAIDIFFRIPKFRYGKMSSAVEILNLMEDHGCIPDSKMYSTILSSLCKHAGSVEVLQFLEEMLNAGFTPNGSEYVGVVTILVKEGRAKDAFDVLNRMKRVGVKPDIVSYTSVLNGFFSVGDFQRGEQVFDEMLVMGLVPDAFTYSVYINGLCKQNNFEGALKMLVSMEEVGCRPDVVTYNVLITAFCKVGDVGKARELTGKMHLQGVQGNLHTYRILIDGLLSAGDVVAAFGVLVEMLNRGFVPRSSTFSSMSSGICTLNGIDQFHIPSELNLQSVKRQSKSKKSLDKLVIWNVLPASCSLLLSCHLYLKASSNFPTQGMPYKLTHSYLGSLPCSVSLLPSAVFEK</sequence>
<dbReference type="EMBL" id="CM056809">
    <property type="protein sequence ID" value="KAJ8647707.1"/>
    <property type="molecule type" value="Genomic_DNA"/>
</dbReference>